<comment type="pathway">
    <text evidence="2">Phospholipid metabolism; CDP-diacylglycerol biosynthesis; CDP-diacylglycerol from sn-glycerol 3-phosphate: step 2/3.</text>
</comment>
<dbReference type="AlphaFoldDB" id="A0A067JE27"/>
<dbReference type="EC" id="2.3.1.51" evidence="5"/>
<comment type="similarity">
    <text evidence="4">Belongs to the 1-acyl-sn-glycerol-3-phosphate acyltransferase family.</text>
</comment>
<dbReference type="InterPro" id="IPR032098">
    <property type="entry name" value="Acyltransf_C"/>
</dbReference>
<feature type="transmembrane region" description="Helical" evidence="8">
    <location>
        <begin position="367"/>
        <end position="385"/>
    </location>
</feature>
<dbReference type="InterPro" id="IPR002123">
    <property type="entry name" value="Plipid/glycerol_acylTrfase"/>
</dbReference>
<dbReference type="SMART" id="SM00563">
    <property type="entry name" value="PlsC"/>
    <property type="match status" value="1"/>
</dbReference>
<keyword evidence="7" id="KW-0012">Acyltransferase</keyword>
<dbReference type="GO" id="GO:0016024">
    <property type="term" value="P:CDP-diacylglycerol biosynthetic process"/>
    <property type="evidence" value="ECO:0007669"/>
    <property type="project" value="UniProtKB-UniPathway"/>
</dbReference>
<name>A0A067JE27_JATCU</name>
<dbReference type="PANTHER" id="PTHR10983:SF56">
    <property type="entry name" value="1-ACYLGLYCEROL-3-PHOSPHATE O-ACYLTRANSFERASE"/>
    <property type="match status" value="1"/>
</dbReference>
<feature type="domain" description="Phospholipid/glycerol acyltransferase" evidence="9">
    <location>
        <begin position="116"/>
        <end position="238"/>
    </location>
</feature>
<evidence type="ECO:0000256" key="1">
    <source>
        <dbReference type="ARBA" id="ARBA00001141"/>
    </source>
</evidence>
<evidence type="ECO:0000256" key="5">
    <source>
        <dbReference type="ARBA" id="ARBA00013211"/>
    </source>
</evidence>
<dbReference type="Proteomes" id="UP000027138">
    <property type="component" value="Unassembled WGS sequence"/>
</dbReference>
<evidence type="ECO:0000259" key="9">
    <source>
        <dbReference type="SMART" id="SM00563"/>
    </source>
</evidence>
<accession>A0A067JE27</accession>
<evidence type="ECO:0000313" key="11">
    <source>
        <dbReference type="Proteomes" id="UP000027138"/>
    </source>
</evidence>
<keyword evidence="11" id="KW-1185">Reference proteome</keyword>
<dbReference type="OrthoDB" id="189226at2759"/>
<dbReference type="UniPathway" id="UPA00557">
    <property type="reaction ID" value="UER00613"/>
</dbReference>
<dbReference type="EMBL" id="KK915447">
    <property type="protein sequence ID" value="KDP22082.1"/>
    <property type="molecule type" value="Genomic_DNA"/>
</dbReference>
<dbReference type="CDD" id="cd07990">
    <property type="entry name" value="LPLAT_LCLAT1-like"/>
    <property type="match status" value="1"/>
</dbReference>
<keyword evidence="8" id="KW-1133">Transmembrane helix</keyword>
<evidence type="ECO:0000313" key="10">
    <source>
        <dbReference type="EMBL" id="KDP22082.1"/>
    </source>
</evidence>
<comment type="pathway">
    <text evidence="3">Lipid metabolism.</text>
</comment>
<keyword evidence="6" id="KW-0808">Transferase</keyword>
<feature type="transmembrane region" description="Helical" evidence="8">
    <location>
        <begin position="153"/>
        <end position="175"/>
    </location>
</feature>
<evidence type="ECO:0000256" key="4">
    <source>
        <dbReference type="ARBA" id="ARBA00008655"/>
    </source>
</evidence>
<organism evidence="10 11">
    <name type="scientific">Jatropha curcas</name>
    <name type="common">Barbados nut</name>
    <dbReference type="NCBI Taxonomy" id="180498"/>
    <lineage>
        <taxon>Eukaryota</taxon>
        <taxon>Viridiplantae</taxon>
        <taxon>Streptophyta</taxon>
        <taxon>Embryophyta</taxon>
        <taxon>Tracheophyta</taxon>
        <taxon>Spermatophyta</taxon>
        <taxon>Magnoliopsida</taxon>
        <taxon>eudicotyledons</taxon>
        <taxon>Gunneridae</taxon>
        <taxon>Pentapetalae</taxon>
        <taxon>rosids</taxon>
        <taxon>fabids</taxon>
        <taxon>Malpighiales</taxon>
        <taxon>Euphorbiaceae</taxon>
        <taxon>Crotonoideae</taxon>
        <taxon>Jatropheae</taxon>
        <taxon>Jatropha</taxon>
    </lineage>
</organism>
<keyword evidence="8" id="KW-0812">Transmembrane</keyword>
<evidence type="ECO:0000256" key="2">
    <source>
        <dbReference type="ARBA" id="ARBA00004728"/>
    </source>
</evidence>
<dbReference type="GO" id="GO:0012505">
    <property type="term" value="C:endomembrane system"/>
    <property type="evidence" value="ECO:0007669"/>
    <property type="project" value="TreeGrafter"/>
</dbReference>
<dbReference type="Pfam" id="PF16076">
    <property type="entry name" value="Acyltransf_C"/>
    <property type="match status" value="1"/>
</dbReference>
<evidence type="ECO:0000256" key="8">
    <source>
        <dbReference type="SAM" id="Phobius"/>
    </source>
</evidence>
<sequence length="406" mass="45832">MVGRSRTAYAVSKRYGIGIEKYQTRVLCRLLQGLTQLSRGNGWSFNDHLCFRNSRRATSSRTSNFTFCRVIMAVPAALAIVSIGVLFFVSGLIVNLVQIHLFTDSETYKLMGKEHALVMPNHISDADIFILWLLAQRFNCLRSALMVVKKSSMYIPIFGWAAWFMEYVFMSRSWAKDEKNLKSRLIGLQDFPWPFWLTIFTEGTRLTPDKLVASQKFAISKGLPVPSNVLIPRTKGFVAAVQYVRWFVPAIYDMTLAVPRGHRTPSFLEILKGRPTVVQIHLKRYPVNELPESEEGIAQWCKDRFVAKDSLLDEFQAKGRFESNEIKNIVGRSIKTLVVLVSLACIDFIGAMAVIQRFSLLSTWKGITSIVAGLGLEALFLHAVIEYTKLPPQASKASMPNGLSKH</sequence>
<reference evidence="10 11" key="1">
    <citation type="journal article" date="2014" name="PLoS ONE">
        <title>Global Analysis of Gene Expression Profiles in Physic Nut (Jatropha curcas L.) Seedlings Exposed to Salt Stress.</title>
        <authorList>
            <person name="Zhang L."/>
            <person name="Zhang C."/>
            <person name="Wu P."/>
            <person name="Chen Y."/>
            <person name="Li M."/>
            <person name="Jiang H."/>
            <person name="Wu G."/>
        </authorList>
    </citation>
    <scope>NUCLEOTIDE SEQUENCE [LARGE SCALE GENOMIC DNA]</scope>
    <source>
        <strain evidence="11">cv. GZQX0401</strain>
        <tissue evidence="10">Young leaves</tissue>
    </source>
</reference>
<protein>
    <recommendedName>
        <fullName evidence="5">1-acylglycerol-3-phosphate O-acyltransferase</fullName>
        <ecNumber evidence="5">2.3.1.51</ecNumber>
    </recommendedName>
</protein>
<evidence type="ECO:0000256" key="3">
    <source>
        <dbReference type="ARBA" id="ARBA00005189"/>
    </source>
</evidence>
<evidence type="ECO:0000256" key="6">
    <source>
        <dbReference type="ARBA" id="ARBA00022679"/>
    </source>
</evidence>
<dbReference type="GO" id="GO:0003841">
    <property type="term" value="F:1-acylglycerol-3-phosphate O-acyltransferase activity"/>
    <property type="evidence" value="ECO:0007669"/>
    <property type="project" value="UniProtKB-EC"/>
</dbReference>
<dbReference type="Pfam" id="PF01553">
    <property type="entry name" value="Acyltransferase"/>
    <property type="match status" value="1"/>
</dbReference>
<dbReference type="SUPFAM" id="SSF69593">
    <property type="entry name" value="Glycerol-3-phosphate (1)-acyltransferase"/>
    <property type="match status" value="1"/>
</dbReference>
<dbReference type="PANTHER" id="PTHR10983">
    <property type="entry name" value="1-ACYLGLYCEROL-3-PHOSPHATE ACYLTRANSFERASE-RELATED"/>
    <property type="match status" value="1"/>
</dbReference>
<feature type="transmembrane region" description="Helical" evidence="8">
    <location>
        <begin position="337"/>
        <end position="355"/>
    </location>
</feature>
<dbReference type="STRING" id="180498.A0A067JE27"/>
<keyword evidence="8" id="KW-0472">Membrane</keyword>
<proteinExistence type="inferred from homology"/>
<comment type="catalytic activity">
    <reaction evidence="1">
        <text>a 1-acyl-sn-glycero-3-phosphate + an acyl-CoA = a 1,2-diacyl-sn-glycero-3-phosphate + CoA</text>
        <dbReference type="Rhea" id="RHEA:19709"/>
        <dbReference type="ChEBI" id="CHEBI:57287"/>
        <dbReference type="ChEBI" id="CHEBI:57970"/>
        <dbReference type="ChEBI" id="CHEBI:58342"/>
        <dbReference type="ChEBI" id="CHEBI:58608"/>
        <dbReference type="EC" id="2.3.1.51"/>
    </reaction>
</comment>
<feature type="transmembrane region" description="Helical" evidence="8">
    <location>
        <begin position="70"/>
        <end position="94"/>
    </location>
</feature>
<gene>
    <name evidence="10" type="ORF">JCGZ_25913</name>
</gene>
<evidence type="ECO:0000256" key="7">
    <source>
        <dbReference type="ARBA" id="ARBA00023315"/>
    </source>
</evidence>